<dbReference type="KEGG" id="arac:E0W69_003300"/>
<dbReference type="NCBIfam" id="TIGR01494">
    <property type="entry name" value="ATPase_P-type"/>
    <property type="match status" value="1"/>
</dbReference>
<feature type="domain" description="P-type ATPase A" evidence="9">
    <location>
        <begin position="132"/>
        <end position="217"/>
    </location>
</feature>
<dbReference type="SUPFAM" id="SSF56784">
    <property type="entry name" value="HAD-like"/>
    <property type="match status" value="1"/>
</dbReference>
<dbReference type="GO" id="GO:0005886">
    <property type="term" value="C:plasma membrane"/>
    <property type="evidence" value="ECO:0007669"/>
    <property type="project" value="UniProtKB-SubCell"/>
</dbReference>
<dbReference type="Pfam" id="PF00122">
    <property type="entry name" value="E1-E2_ATPase"/>
    <property type="match status" value="1"/>
</dbReference>
<feature type="transmembrane region" description="Helical" evidence="8">
    <location>
        <begin position="66"/>
        <end position="84"/>
    </location>
</feature>
<reference evidence="10 11" key="1">
    <citation type="submission" date="2019-09" db="EMBL/GenBank/DDBJ databases">
        <title>Complete genome sequence of Arachidicoccus sp. B3-10 isolated from apple orchard soil.</title>
        <authorList>
            <person name="Kim H.S."/>
            <person name="Han K.-I."/>
            <person name="Suh M.K."/>
            <person name="Lee K.C."/>
            <person name="Eom M.K."/>
            <person name="Kim J.-S."/>
            <person name="Kang S.W."/>
            <person name="Sin Y."/>
            <person name="Lee J.-S."/>
        </authorList>
    </citation>
    <scope>NUCLEOTIDE SEQUENCE [LARGE SCALE GENOMIC DNA]</scope>
    <source>
        <strain evidence="10 11">B3-10</strain>
    </source>
</reference>
<dbReference type="InterPro" id="IPR023298">
    <property type="entry name" value="ATPase_P-typ_TM_dom_sf"/>
</dbReference>
<dbReference type="NCBIfam" id="TIGR01525">
    <property type="entry name" value="ATPase-IB_hvy"/>
    <property type="match status" value="1"/>
</dbReference>
<dbReference type="InterPro" id="IPR023299">
    <property type="entry name" value="ATPase_P-typ_cyto_dom_N"/>
</dbReference>
<dbReference type="GO" id="GO:0016887">
    <property type="term" value="F:ATP hydrolysis activity"/>
    <property type="evidence" value="ECO:0007669"/>
    <property type="project" value="InterPro"/>
</dbReference>
<dbReference type="EMBL" id="CP044016">
    <property type="protein sequence ID" value="QES87731.1"/>
    <property type="molecule type" value="Genomic_DNA"/>
</dbReference>
<dbReference type="Gene3D" id="3.40.50.1000">
    <property type="entry name" value="HAD superfamily/HAD-like"/>
    <property type="match status" value="1"/>
</dbReference>
<dbReference type="PANTHER" id="PTHR48085">
    <property type="entry name" value="CADMIUM/ZINC-TRANSPORTING ATPASE HMA2-RELATED"/>
    <property type="match status" value="1"/>
</dbReference>
<dbReference type="EC" id="7.2.2.12" evidence="6"/>
<evidence type="ECO:0000256" key="5">
    <source>
        <dbReference type="ARBA" id="ARBA00023136"/>
    </source>
</evidence>
<dbReference type="OrthoDB" id="614385at2"/>
<keyword evidence="5 8" id="KW-0472">Membrane</keyword>
<dbReference type="GO" id="GO:0046872">
    <property type="term" value="F:metal ion binding"/>
    <property type="evidence" value="ECO:0007669"/>
    <property type="project" value="UniProtKB-KW"/>
</dbReference>
<keyword evidence="3 8" id="KW-0812">Transmembrane</keyword>
<evidence type="ECO:0000256" key="4">
    <source>
        <dbReference type="ARBA" id="ARBA00022989"/>
    </source>
</evidence>
<protein>
    <recommendedName>
        <fullName evidence="6">P-type Zn(2+) transporter</fullName>
        <ecNumber evidence="6">7.2.2.12</ecNumber>
    </recommendedName>
</protein>
<dbReference type="SUPFAM" id="SSF81665">
    <property type="entry name" value="Calcium ATPase, transmembrane domain M"/>
    <property type="match status" value="1"/>
</dbReference>
<feature type="transmembrane region" description="Helical" evidence="8">
    <location>
        <begin position="269"/>
        <end position="292"/>
    </location>
</feature>
<feature type="transmembrane region" description="Helical" evidence="8">
    <location>
        <begin position="12"/>
        <end position="31"/>
    </location>
</feature>
<evidence type="ECO:0000256" key="1">
    <source>
        <dbReference type="ARBA" id="ARBA00004370"/>
    </source>
</evidence>
<dbReference type="AlphaFoldDB" id="A0A5P2G877"/>
<gene>
    <name evidence="10" type="ORF">E0W69_003300</name>
</gene>
<evidence type="ECO:0000256" key="3">
    <source>
        <dbReference type="ARBA" id="ARBA00022692"/>
    </source>
</evidence>
<dbReference type="PANTHER" id="PTHR48085:SF5">
    <property type="entry name" value="CADMIUM_ZINC-TRANSPORTING ATPASE HMA4-RELATED"/>
    <property type="match status" value="1"/>
</dbReference>
<evidence type="ECO:0000259" key="9">
    <source>
        <dbReference type="Pfam" id="PF00122"/>
    </source>
</evidence>
<keyword evidence="8" id="KW-0547">Nucleotide-binding</keyword>
<feature type="transmembrane region" description="Helical" evidence="8">
    <location>
        <begin position="238"/>
        <end position="257"/>
    </location>
</feature>
<dbReference type="SUPFAM" id="SSF81653">
    <property type="entry name" value="Calcium ATPase, transduction domain A"/>
    <property type="match status" value="1"/>
</dbReference>
<dbReference type="RefSeq" id="WP_131328618.1">
    <property type="nucleotide sequence ID" value="NZ_CP044016.1"/>
</dbReference>
<dbReference type="InterPro" id="IPR001757">
    <property type="entry name" value="P_typ_ATPase"/>
</dbReference>
<dbReference type="InterPro" id="IPR023214">
    <property type="entry name" value="HAD_sf"/>
</dbReference>
<dbReference type="Gene3D" id="3.40.1110.10">
    <property type="entry name" value="Calcium-transporting ATPase, cytoplasmic domain N"/>
    <property type="match status" value="1"/>
</dbReference>
<dbReference type="InterPro" id="IPR027256">
    <property type="entry name" value="P-typ_ATPase_IB"/>
</dbReference>
<dbReference type="CDD" id="cd02079">
    <property type="entry name" value="P-type_ATPase_HM"/>
    <property type="match status" value="1"/>
</dbReference>
<dbReference type="GO" id="GO:0015086">
    <property type="term" value="F:cadmium ion transmembrane transporter activity"/>
    <property type="evidence" value="ECO:0007669"/>
    <property type="project" value="TreeGrafter"/>
</dbReference>
<dbReference type="Gene3D" id="2.70.150.10">
    <property type="entry name" value="Calcium-transporting ATPase, cytoplasmic transduction domain A"/>
    <property type="match status" value="1"/>
</dbReference>
<dbReference type="GO" id="GO:0016463">
    <property type="term" value="F:P-type zinc transporter activity"/>
    <property type="evidence" value="ECO:0007669"/>
    <property type="project" value="UniProtKB-EC"/>
</dbReference>
<dbReference type="PRINTS" id="PR00119">
    <property type="entry name" value="CATATPASE"/>
</dbReference>
<dbReference type="Proteomes" id="UP000292424">
    <property type="component" value="Chromosome"/>
</dbReference>
<evidence type="ECO:0000256" key="2">
    <source>
        <dbReference type="ARBA" id="ARBA00006024"/>
    </source>
</evidence>
<proteinExistence type="inferred from homology"/>
<evidence type="ECO:0000256" key="8">
    <source>
        <dbReference type="RuleBase" id="RU362081"/>
    </source>
</evidence>
<dbReference type="InterPro" id="IPR059000">
    <property type="entry name" value="ATPase_P-type_domA"/>
</dbReference>
<evidence type="ECO:0000256" key="6">
    <source>
        <dbReference type="ARBA" id="ARBA00039097"/>
    </source>
</evidence>
<comment type="catalytic activity">
    <reaction evidence="7">
        <text>Zn(2+)(in) + ATP + H2O = Zn(2+)(out) + ADP + phosphate + H(+)</text>
        <dbReference type="Rhea" id="RHEA:20621"/>
        <dbReference type="ChEBI" id="CHEBI:15377"/>
        <dbReference type="ChEBI" id="CHEBI:15378"/>
        <dbReference type="ChEBI" id="CHEBI:29105"/>
        <dbReference type="ChEBI" id="CHEBI:30616"/>
        <dbReference type="ChEBI" id="CHEBI:43474"/>
        <dbReference type="ChEBI" id="CHEBI:456216"/>
        <dbReference type="EC" id="7.2.2.12"/>
    </reaction>
</comment>
<feature type="transmembrane region" description="Helical" evidence="8">
    <location>
        <begin position="579"/>
        <end position="596"/>
    </location>
</feature>
<accession>A0A5P2G877</accession>
<dbReference type="InterPro" id="IPR051014">
    <property type="entry name" value="Cation_Transport_ATPase_IB"/>
</dbReference>
<evidence type="ECO:0000313" key="11">
    <source>
        <dbReference type="Proteomes" id="UP000292424"/>
    </source>
</evidence>
<feature type="transmembrane region" description="Helical" evidence="8">
    <location>
        <begin position="37"/>
        <end position="54"/>
    </location>
</feature>
<keyword evidence="8" id="KW-0479">Metal-binding</keyword>
<evidence type="ECO:0000256" key="7">
    <source>
        <dbReference type="ARBA" id="ARBA00047308"/>
    </source>
</evidence>
<keyword evidence="4 8" id="KW-1133">Transmembrane helix</keyword>
<organism evidence="10 11">
    <name type="scientific">Rhizosphaericola mali</name>
    <dbReference type="NCBI Taxonomy" id="2545455"/>
    <lineage>
        <taxon>Bacteria</taxon>
        <taxon>Pseudomonadati</taxon>
        <taxon>Bacteroidota</taxon>
        <taxon>Chitinophagia</taxon>
        <taxon>Chitinophagales</taxon>
        <taxon>Chitinophagaceae</taxon>
        <taxon>Rhizosphaericola</taxon>
    </lineage>
</organism>
<keyword evidence="8" id="KW-1003">Cell membrane</keyword>
<dbReference type="Pfam" id="PF00702">
    <property type="entry name" value="Hydrolase"/>
    <property type="match status" value="1"/>
</dbReference>
<evidence type="ECO:0000313" key="10">
    <source>
        <dbReference type="EMBL" id="QES87731.1"/>
    </source>
</evidence>
<dbReference type="InterPro" id="IPR008250">
    <property type="entry name" value="ATPase_P-typ_transduc_dom_A_sf"/>
</dbReference>
<comment type="similarity">
    <text evidence="2 8">Belongs to the cation transport ATPase (P-type) (TC 3.A.3) family. Type IB subfamily.</text>
</comment>
<dbReference type="PRINTS" id="PR00941">
    <property type="entry name" value="CDATPASE"/>
</dbReference>
<comment type="subcellular location">
    <subcellularLocation>
        <location evidence="8">Cell membrane</location>
    </subcellularLocation>
    <subcellularLocation>
        <location evidence="1">Membrane</location>
    </subcellularLocation>
</comment>
<dbReference type="InterPro" id="IPR036412">
    <property type="entry name" value="HAD-like_sf"/>
</dbReference>
<name>A0A5P2G877_9BACT</name>
<feature type="transmembrane region" description="Helical" evidence="8">
    <location>
        <begin position="602"/>
        <end position="621"/>
    </location>
</feature>
<dbReference type="GO" id="GO:0005524">
    <property type="term" value="F:ATP binding"/>
    <property type="evidence" value="ECO:0007669"/>
    <property type="project" value="UniProtKB-UniRule"/>
</dbReference>
<sequence length="627" mass="67126">MKLPFQNKKFTLLFIAAILVVILEIAAQLGWEIPFPFSAIIYAAFVLGFGYQIIINGFKNLFKLKFGSVSLLMLVAVAGAFYLGEYSEGAVVMVLYVLGETLEDVGVDNSKSALENLVNKAPRLVYIKDIPEPVQIDKIQIGSIVKIKPGELIPMDGKIVTGASSIDESAITGEPISKNKSLGDLVFAGTLNNEGYIEIETTKLSADTTFSKIIKLTFQATANKSEKQKFIQKFAKKYTPAILILAVICFLVSAFILHHEWKEALNQAISLLVIGCPCALVISTPVSIYAAIGNASSQGAIIKGGKFLEELAEIKALALDKTRTITFGQPVVSDIIMLNGTSKEELLACTAGAEQFSEHPVAQAIVFASEKEGFQPHHAHKYKSISGKGAIAECLICKDETITAGTLDFVGEKEKIQQEEKDIVTKLSHEGKTSVVVSFGKGVAGILGLVDEIKSDSAAAIHELKKIGVEPIMLTGDNQFAGNYIGQKAGIDKVYGNLLPEGKSKKIEELQQQFGSVAMVGDGINDAPALAKSNVGIAMGAAGSDVAIETANVALMNDKLSLIPFIIRLGRATVKQIKVNTYGAIIVKVLVAILAFSGYSSLVLAILADVGVMILVILLSLRLRSFK</sequence>
<keyword evidence="8" id="KW-0067">ATP-binding</keyword>
<dbReference type="FunFam" id="2.70.150.10:FF:000002">
    <property type="entry name" value="Copper-transporting ATPase 1, putative"/>
    <property type="match status" value="1"/>
</dbReference>
<keyword evidence="11" id="KW-1185">Reference proteome</keyword>